<name>A0A0A9EYH2_ARUDO</name>
<reference evidence="2" key="1">
    <citation type="submission" date="2014-09" db="EMBL/GenBank/DDBJ databases">
        <authorList>
            <person name="Magalhaes I.L.F."/>
            <person name="Oliveira U."/>
            <person name="Santos F.R."/>
            <person name="Vidigal T.H.D.A."/>
            <person name="Brescovit A.D."/>
            <person name="Santos A.J."/>
        </authorList>
    </citation>
    <scope>NUCLEOTIDE SEQUENCE</scope>
    <source>
        <tissue evidence="2">Shoot tissue taken approximately 20 cm above the soil surface</tissue>
    </source>
</reference>
<dbReference type="EMBL" id="GBRH01194950">
    <property type="protein sequence ID" value="JAE02946.1"/>
    <property type="molecule type" value="Transcribed_RNA"/>
</dbReference>
<sequence>MSARRGGTRLARHGQLSWAAGGRDARRSWCCTPTSASRGSRRRPTG</sequence>
<evidence type="ECO:0000313" key="2">
    <source>
        <dbReference type="EMBL" id="JAE02946.1"/>
    </source>
</evidence>
<dbReference type="AlphaFoldDB" id="A0A0A9EYH2"/>
<proteinExistence type="predicted"/>
<reference evidence="2" key="2">
    <citation type="journal article" date="2015" name="Data Brief">
        <title>Shoot transcriptome of the giant reed, Arundo donax.</title>
        <authorList>
            <person name="Barrero R.A."/>
            <person name="Guerrero F.D."/>
            <person name="Moolhuijzen P."/>
            <person name="Goolsby J.A."/>
            <person name="Tidwell J."/>
            <person name="Bellgard S.E."/>
            <person name="Bellgard M.I."/>
        </authorList>
    </citation>
    <scope>NUCLEOTIDE SEQUENCE</scope>
    <source>
        <tissue evidence="2">Shoot tissue taken approximately 20 cm above the soil surface</tissue>
    </source>
</reference>
<organism evidence="2">
    <name type="scientific">Arundo donax</name>
    <name type="common">Giant reed</name>
    <name type="synonym">Donax arundinaceus</name>
    <dbReference type="NCBI Taxonomy" id="35708"/>
    <lineage>
        <taxon>Eukaryota</taxon>
        <taxon>Viridiplantae</taxon>
        <taxon>Streptophyta</taxon>
        <taxon>Embryophyta</taxon>
        <taxon>Tracheophyta</taxon>
        <taxon>Spermatophyta</taxon>
        <taxon>Magnoliopsida</taxon>
        <taxon>Liliopsida</taxon>
        <taxon>Poales</taxon>
        <taxon>Poaceae</taxon>
        <taxon>PACMAD clade</taxon>
        <taxon>Arundinoideae</taxon>
        <taxon>Arundineae</taxon>
        <taxon>Arundo</taxon>
    </lineage>
</organism>
<feature type="region of interest" description="Disordered" evidence="1">
    <location>
        <begin position="1"/>
        <end position="46"/>
    </location>
</feature>
<evidence type="ECO:0000256" key="1">
    <source>
        <dbReference type="SAM" id="MobiDB-lite"/>
    </source>
</evidence>
<protein>
    <submittedName>
        <fullName evidence="2">Uncharacterized protein</fullName>
    </submittedName>
</protein>
<feature type="compositionally biased region" description="Basic residues" evidence="1">
    <location>
        <begin position="1"/>
        <end position="12"/>
    </location>
</feature>
<accession>A0A0A9EYH2</accession>